<dbReference type="AlphaFoldDB" id="A0A6N8HCS6"/>
<dbReference type="EMBL" id="WOWP01000001">
    <property type="protein sequence ID" value="MUV02107.1"/>
    <property type="molecule type" value="Genomic_DNA"/>
</dbReference>
<gene>
    <name evidence="1" type="ORF">GN157_00145</name>
</gene>
<sequence>MKFQHFSLDREILGGLFKAEYEPLNKAYDIWINDQSKQNELELMRLMVKQEEQLRAVESNAA</sequence>
<evidence type="ECO:0000313" key="1">
    <source>
        <dbReference type="EMBL" id="MUV02107.1"/>
    </source>
</evidence>
<dbReference type="RefSeq" id="WP_157481057.1">
    <property type="nucleotide sequence ID" value="NZ_WOWP01000001.1"/>
</dbReference>
<proteinExistence type="predicted"/>
<protein>
    <submittedName>
        <fullName evidence="1">Uncharacterized protein</fullName>
    </submittedName>
</protein>
<keyword evidence="2" id="KW-1185">Reference proteome</keyword>
<accession>A0A6N8HCS6</accession>
<dbReference type="Proteomes" id="UP000433945">
    <property type="component" value="Unassembled WGS sequence"/>
</dbReference>
<name>A0A6N8HCS6_9FLAO</name>
<comment type="caution">
    <text evidence="1">The sequence shown here is derived from an EMBL/GenBank/DDBJ whole genome shotgun (WGS) entry which is preliminary data.</text>
</comment>
<organism evidence="1 2">
    <name type="scientific">Flavobacterium rakeshii</name>
    <dbReference type="NCBI Taxonomy" id="1038845"/>
    <lineage>
        <taxon>Bacteria</taxon>
        <taxon>Pseudomonadati</taxon>
        <taxon>Bacteroidota</taxon>
        <taxon>Flavobacteriia</taxon>
        <taxon>Flavobacteriales</taxon>
        <taxon>Flavobacteriaceae</taxon>
        <taxon>Flavobacterium</taxon>
    </lineage>
</organism>
<evidence type="ECO:0000313" key="2">
    <source>
        <dbReference type="Proteomes" id="UP000433945"/>
    </source>
</evidence>
<reference evidence="1 2" key="1">
    <citation type="submission" date="2019-12" db="EMBL/GenBank/DDBJ databases">
        <authorList>
            <person name="Sun J.-Q."/>
        </authorList>
    </citation>
    <scope>NUCLEOTIDE SEQUENCE [LARGE SCALE GENOMIC DNA]</scope>
    <source>
        <strain evidence="1 2">JCM 17928</strain>
    </source>
</reference>